<feature type="compositionally biased region" description="Low complexity" evidence="1">
    <location>
        <begin position="751"/>
        <end position="762"/>
    </location>
</feature>
<dbReference type="AlphaFoldDB" id="A0AAV1ABR4"/>
<feature type="compositionally biased region" description="Polar residues" evidence="1">
    <location>
        <begin position="494"/>
        <end position="521"/>
    </location>
</feature>
<feature type="region of interest" description="Disordered" evidence="1">
    <location>
        <begin position="674"/>
        <end position="778"/>
    </location>
</feature>
<evidence type="ECO:0000313" key="3">
    <source>
        <dbReference type="EMBL" id="CAI8607934.1"/>
    </source>
</evidence>
<reference evidence="3 4" key="1">
    <citation type="submission" date="2023-01" db="EMBL/GenBank/DDBJ databases">
        <authorList>
            <person name="Kreplak J."/>
        </authorList>
    </citation>
    <scope>NUCLEOTIDE SEQUENCE [LARGE SCALE GENOMIC DNA]</scope>
</reference>
<dbReference type="PANTHER" id="PTHR47070">
    <property type="entry name" value="HYDROXYPROLINE-RICH GLYCOPROTEIN-LIKE"/>
    <property type="match status" value="1"/>
</dbReference>
<dbReference type="EMBL" id="OX451739">
    <property type="protein sequence ID" value="CAI8607934.1"/>
    <property type="molecule type" value="Genomic_DNA"/>
</dbReference>
<evidence type="ECO:0000256" key="1">
    <source>
        <dbReference type="SAM" id="MobiDB-lite"/>
    </source>
</evidence>
<name>A0AAV1ABR4_VICFA</name>
<feature type="compositionally biased region" description="Basic and acidic residues" evidence="1">
    <location>
        <begin position="144"/>
        <end position="160"/>
    </location>
</feature>
<dbReference type="Pfam" id="PF06972">
    <property type="entry name" value="GIP1_N"/>
    <property type="match status" value="1"/>
</dbReference>
<evidence type="ECO:0000313" key="4">
    <source>
        <dbReference type="Proteomes" id="UP001157006"/>
    </source>
</evidence>
<dbReference type="SUPFAM" id="SSF46934">
    <property type="entry name" value="UBA-like"/>
    <property type="match status" value="1"/>
</dbReference>
<feature type="compositionally biased region" description="Basic and acidic residues" evidence="1">
    <location>
        <begin position="251"/>
        <end position="266"/>
    </location>
</feature>
<feature type="domain" description="GBF-interacting protein 1 N-terminal" evidence="2">
    <location>
        <begin position="18"/>
        <end position="75"/>
    </location>
</feature>
<organism evidence="3 4">
    <name type="scientific">Vicia faba</name>
    <name type="common">Broad bean</name>
    <name type="synonym">Faba vulgaris</name>
    <dbReference type="NCBI Taxonomy" id="3906"/>
    <lineage>
        <taxon>Eukaryota</taxon>
        <taxon>Viridiplantae</taxon>
        <taxon>Streptophyta</taxon>
        <taxon>Embryophyta</taxon>
        <taxon>Tracheophyta</taxon>
        <taxon>Spermatophyta</taxon>
        <taxon>Magnoliopsida</taxon>
        <taxon>eudicotyledons</taxon>
        <taxon>Gunneridae</taxon>
        <taxon>Pentapetalae</taxon>
        <taxon>rosids</taxon>
        <taxon>fabids</taxon>
        <taxon>Fabales</taxon>
        <taxon>Fabaceae</taxon>
        <taxon>Papilionoideae</taxon>
        <taxon>50 kb inversion clade</taxon>
        <taxon>NPAAA clade</taxon>
        <taxon>Hologalegina</taxon>
        <taxon>IRL clade</taxon>
        <taxon>Fabeae</taxon>
        <taxon>Vicia</taxon>
    </lineage>
</organism>
<feature type="compositionally biased region" description="Polar residues" evidence="1">
    <location>
        <begin position="545"/>
        <end position="558"/>
    </location>
</feature>
<feature type="region of interest" description="Disordered" evidence="1">
    <location>
        <begin position="189"/>
        <end position="413"/>
    </location>
</feature>
<protein>
    <recommendedName>
        <fullName evidence="2">GBF-interacting protein 1 N-terminal domain-containing protein</fullName>
    </recommendedName>
</protein>
<feature type="region of interest" description="Disordered" evidence="1">
    <location>
        <begin position="51"/>
        <end position="160"/>
    </location>
</feature>
<accession>A0AAV1ABR4</accession>
<feature type="compositionally biased region" description="Polar residues" evidence="1">
    <location>
        <begin position="267"/>
        <end position="280"/>
    </location>
</feature>
<gene>
    <name evidence="3" type="ORF">VFH_IV061040</name>
</gene>
<dbReference type="InterPro" id="IPR009719">
    <property type="entry name" value="GIP1_N"/>
</dbReference>
<dbReference type="InterPro" id="IPR009060">
    <property type="entry name" value="UBA-like_sf"/>
</dbReference>
<dbReference type="PANTHER" id="PTHR47070:SF2">
    <property type="entry name" value="OS06G0206100 PROTEIN"/>
    <property type="match status" value="1"/>
</dbReference>
<feature type="compositionally biased region" description="Polar residues" evidence="1">
    <location>
        <begin position="348"/>
        <end position="376"/>
    </location>
</feature>
<sequence length="1066" mass="115490">MVPVSRTEGGTGTHLLSAKVRKTIQSIKEIVGNHSEADIYVALKETNMDPNETTQKLLNQDPFHEVKRRRDRKKENQNVENRGSGGQPRRHSDNGGQRAQFHSHLEHSVGNRGSGEPERRSDNGGQRAQFHNQAERIVGNRGSGESERQSDNGGEKAQFRNHLEHNVGNKGSGEPERQSNSGVQRAQFHNRLEHDVGNRGSGEPERRSDNGGQRAQFHNHSEHNAGNRGQPRRHSENGAQGGVQFNNPAEHIVRNRESGEPKRHSENGSQGVQLNNPSEQHNLDSKGSGEPRRHPENGSQGTHAHEHRVRRTNYSRNPLPSFSREFRVVRDNRVNPIHKDKEVKPPSQHHSTPTAEKSPGNTSDKGLSAASISQGPSGARNHQALNGPSDSHARQSKDAASATNVSDKKITPENIQGAVTNASARAQPIKPNNIHQNSSATASSSSVVGVYSSSTDPVHVPSPDSRSSGAIRREVGVVGVRRQSSDHKGKQLFPPSSSHANNSIVGKDATGTSSDSFQSAGAVQKTEHISQPAVTEPSFPGMSVSRPSLNNQHNSRPHQQVVGHQRVSHSQHNKEWKPKSSQKTNNGPGVIGTPKKTISPPAEKSKVMESDTTQLQDSLSQLNVYENQNVIIAHHIRVPETDRRRLTFGTIGVATEFDSLTHQPQFQLIGATETASGEPTISLTTPASESSADDVSGSNQVNLRDDHGKNSESESPASGVASEQQLPDNKESSSSQNLDNYANAGLVRDTSPSYAPSQSQQQDSHDMPGFSAYDPPTGYDIPYFRPNMDETVRSQVLSPHQEVLNSHAANNVPASTIAMVQQQQQQQHQVAQMYPQVHLSHYANLMPYRQFLSPVYVPPMAVPGYSNNAPYPHPTNGNYVLMPGGGSHLNANNLKYGVQQFKPVPAGNPSGFGNFASPAGYAMLAPGVVGGASGLEDSSRVKYKDNLYVPNPQGETSEIWLQNPRDLSGMQSTQYYNMPGQSPHAAPFMPSHTGHANFNAAAAQSSHMQFPGMYHTPPQQAAMANPHHLGPAMGNNVGVAAAAPGGAQVGAYQQPQLGHLNWTTNF</sequence>
<feature type="compositionally biased region" description="Basic and acidic residues" evidence="1">
    <location>
        <begin position="703"/>
        <end position="712"/>
    </location>
</feature>
<dbReference type="Proteomes" id="UP001157006">
    <property type="component" value="Chromosome 4"/>
</dbReference>
<feature type="compositionally biased region" description="Basic and acidic residues" evidence="1">
    <location>
        <begin position="103"/>
        <end position="122"/>
    </location>
</feature>
<feature type="compositionally biased region" description="Polar residues" evidence="1">
    <location>
        <begin position="713"/>
        <end position="740"/>
    </location>
</feature>
<feature type="compositionally biased region" description="Basic and acidic residues" evidence="1">
    <location>
        <begin position="281"/>
        <end position="296"/>
    </location>
</feature>
<feature type="compositionally biased region" description="Basic and acidic residues" evidence="1">
    <location>
        <begin position="190"/>
        <end position="209"/>
    </location>
</feature>
<keyword evidence="4" id="KW-1185">Reference proteome</keyword>
<feature type="compositionally biased region" description="Polar residues" evidence="1">
    <location>
        <begin position="674"/>
        <end position="690"/>
    </location>
</feature>
<feature type="region of interest" description="Disordered" evidence="1">
    <location>
        <begin position="449"/>
        <end position="604"/>
    </location>
</feature>
<evidence type="ECO:0000259" key="2">
    <source>
        <dbReference type="Pfam" id="PF06972"/>
    </source>
</evidence>
<feature type="compositionally biased region" description="Polar residues" evidence="1">
    <location>
        <begin position="123"/>
        <end position="132"/>
    </location>
</feature>
<proteinExistence type="predicted"/>
<feature type="compositionally biased region" description="Basic and acidic residues" evidence="1">
    <location>
        <begin position="324"/>
        <end position="344"/>
    </location>
</feature>